<keyword evidence="2" id="KW-1185">Reference proteome</keyword>
<accession>A0A9X9LVK8</accession>
<evidence type="ECO:0000313" key="2">
    <source>
        <dbReference type="Proteomes" id="UP000269945"/>
    </source>
</evidence>
<evidence type="ECO:0000313" key="1">
    <source>
        <dbReference type="EMBL" id="VCW97407.1"/>
    </source>
</evidence>
<organism evidence="1 2">
    <name type="scientific">Gulo gulo</name>
    <name type="common">Wolverine</name>
    <name type="synonym">Gluton</name>
    <dbReference type="NCBI Taxonomy" id="48420"/>
    <lineage>
        <taxon>Eukaryota</taxon>
        <taxon>Metazoa</taxon>
        <taxon>Chordata</taxon>
        <taxon>Craniata</taxon>
        <taxon>Vertebrata</taxon>
        <taxon>Euteleostomi</taxon>
        <taxon>Mammalia</taxon>
        <taxon>Eutheria</taxon>
        <taxon>Laurasiatheria</taxon>
        <taxon>Carnivora</taxon>
        <taxon>Caniformia</taxon>
        <taxon>Musteloidea</taxon>
        <taxon>Mustelidae</taxon>
        <taxon>Guloninae</taxon>
        <taxon>Gulo</taxon>
    </lineage>
</organism>
<comment type="caution">
    <text evidence="1">The sequence shown here is derived from an EMBL/GenBank/DDBJ whole genome shotgun (WGS) entry which is preliminary data.</text>
</comment>
<dbReference type="Proteomes" id="UP000269945">
    <property type="component" value="Unassembled WGS sequence"/>
</dbReference>
<sequence>RGKIFVSFSYCFLRKYTSSLQRSFSPRLQWRCPSRIQFFICQDRILEIRYQIKAPEFLVFYRDTRVTGEFHGGICSYFLPSHCPANYFFWVWNWFLGCRFRLIW</sequence>
<reference evidence="1 2" key="1">
    <citation type="submission" date="2018-10" db="EMBL/GenBank/DDBJ databases">
        <authorList>
            <person name="Ekblom R."/>
            <person name="Jareborg N."/>
        </authorList>
    </citation>
    <scope>NUCLEOTIDE SEQUENCE [LARGE SCALE GENOMIC DNA]</scope>
    <source>
        <tissue evidence="1">Muscle</tissue>
    </source>
</reference>
<gene>
    <name evidence="1" type="ORF">BN2614_LOCUS4</name>
</gene>
<dbReference type="EMBL" id="CYRY02021756">
    <property type="protein sequence ID" value="VCW97407.1"/>
    <property type="molecule type" value="Genomic_DNA"/>
</dbReference>
<protein>
    <submittedName>
        <fullName evidence="1">Uncharacterized protein</fullName>
    </submittedName>
</protein>
<proteinExistence type="predicted"/>
<feature type="non-terminal residue" evidence="1">
    <location>
        <position position="104"/>
    </location>
</feature>
<name>A0A9X9LVK8_GULGU</name>
<dbReference type="AlphaFoldDB" id="A0A9X9LVK8"/>